<dbReference type="EMBL" id="LQRA01000001">
    <property type="protein sequence ID" value="KZE84433.1"/>
    <property type="molecule type" value="Genomic_DNA"/>
</dbReference>
<evidence type="ECO:0000313" key="3">
    <source>
        <dbReference type="Proteomes" id="UP000076563"/>
    </source>
</evidence>
<keyword evidence="1" id="KW-0732">Signal</keyword>
<keyword evidence="3" id="KW-1185">Reference proteome</keyword>
<feature type="signal peptide" evidence="1">
    <location>
        <begin position="1"/>
        <end position="26"/>
    </location>
</feature>
<protein>
    <submittedName>
        <fullName evidence="2">Uncharacterized protein</fullName>
    </submittedName>
</protein>
<proteinExistence type="predicted"/>
<reference evidence="3" key="1">
    <citation type="submission" date="2016-01" db="EMBL/GenBank/DDBJ databases">
        <title>Draft genome of Chromobacterium sp. F49.</title>
        <authorList>
            <person name="Hong K.W."/>
        </authorList>
    </citation>
    <scope>NUCLEOTIDE SEQUENCE [LARGE SCALE GENOMIC DNA]</scope>
    <source>
        <strain evidence="3">M63</strain>
    </source>
</reference>
<comment type="caution">
    <text evidence="2">The sequence shown here is derived from an EMBL/GenBank/DDBJ whole genome shotgun (WGS) entry which is preliminary data.</text>
</comment>
<name>A0A161SDG7_9BACL</name>
<gene>
    <name evidence="2" type="ORF">AV654_00565</name>
</gene>
<dbReference type="RefSeq" id="WP_063177598.1">
    <property type="nucleotide sequence ID" value="NZ_LQRA01000001.1"/>
</dbReference>
<sequence>MMKKPAFLVSMCLSMGLLYGALPASAEPAPAVPLQAGHDISPMVDTGWVKTWGAEARLYTDREKDYSPADSYVEVTAEKKGWETNYYEIYLYRVELTGLHFVNYKTGYMSVGTKEKFYIDDFLSKGSSGEFKVEMQLYKERKDRDQYLGEWGTKTFKINH</sequence>
<evidence type="ECO:0000256" key="1">
    <source>
        <dbReference type="SAM" id="SignalP"/>
    </source>
</evidence>
<organism evidence="2 3">
    <name type="scientific">Paenibacillus elgii</name>
    <dbReference type="NCBI Taxonomy" id="189691"/>
    <lineage>
        <taxon>Bacteria</taxon>
        <taxon>Bacillati</taxon>
        <taxon>Bacillota</taxon>
        <taxon>Bacilli</taxon>
        <taxon>Bacillales</taxon>
        <taxon>Paenibacillaceae</taxon>
        <taxon>Paenibacillus</taxon>
    </lineage>
</organism>
<dbReference type="AlphaFoldDB" id="A0A161SDG7"/>
<evidence type="ECO:0000313" key="2">
    <source>
        <dbReference type="EMBL" id="KZE84433.1"/>
    </source>
</evidence>
<accession>A0A161SDG7</accession>
<feature type="chain" id="PRO_5007827209" evidence="1">
    <location>
        <begin position="27"/>
        <end position="160"/>
    </location>
</feature>
<dbReference type="Proteomes" id="UP000076563">
    <property type="component" value="Unassembled WGS sequence"/>
</dbReference>